<dbReference type="PROSITE" id="PS51841">
    <property type="entry name" value="LTD"/>
    <property type="match status" value="2"/>
</dbReference>
<evidence type="ECO:0000256" key="4">
    <source>
        <dbReference type="ARBA" id="ARBA00022729"/>
    </source>
</evidence>
<dbReference type="RefSeq" id="WP_376892478.1">
    <property type="nucleotide sequence ID" value="NZ_JBHULS010000002.1"/>
</dbReference>
<protein>
    <submittedName>
        <fullName evidence="10">Lamin tail domain-containing protein</fullName>
    </submittedName>
</protein>
<dbReference type="Proteomes" id="UP001597472">
    <property type="component" value="Unassembled WGS sequence"/>
</dbReference>
<dbReference type="InterPro" id="IPR001322">
    <property type="entry name" value="Lamin_tail_dom"/>
</dbReference>
<feature type="domain" description="Ig-like" evidence="8">
    <location>
        <begin position="732"/>
        <end position="828"/>
    </location>
</feature>
<evidence type="ECO:0000259" key="9">
    <source>
        <dbReference type="PROSITE" id="PS51841"/>
    </source>
</evidence>
<dbReference type="PANTHER" id="PTHR42834:SF1">
    <property type="entry name" value="ENDONUCLEASE_EXONUCLEASE_PHOSPHATASE FAMILY PROTEIN (AFU_ORTHOLOGUE AFUA_3G09210)"/>
    <property type="match status" value="1"/>
</dbReference>
<keyword evidence="5" id="KW-0969">Cilium</keyword>
<dbReference type="Gene3D" id="2.60.40.10">
    <property type="entry name" value="Immunoglobulins"/>
    <property type="match status" value="4"/>
</dbReference>
<dbReference type="PANTHER" id="PTHR42834">
    <property type="entry name" value="ENDONUCLEASE/EXONUCLEASE/PHOSPHATASE FAMILY PROTEIN (AFU_ORTHOLOGUE AFUA_3G09210)"/>
    <property type="match status" value="1"/>
</dbReference>
<dbReference type="PROSITE" id="PS50835">
    <property type="entry name" value="IG_LIKE"/>
    <property type="match status" value="1"/>
</dbReference>
<evidence type="ECO:0000256" key="1">
    <source>
        <dbReference type="ARBA" id="ARBA00004138"/>
    </source>
</evidence>
<reference evidence="11" key="1">
    <citation type="journal article" date="2019" name="Int. J. Syst. Evol. Microbiol.">
        <title>The Global Catalogue of Microorganisms (GCM) 10K type strain sequencing project: providing services to taxonomists for standard genome sequencing and annotation.</title>
        <authorList>
            <consortium name="The Broad Institute Genomics Platform"/>
            <consortium name="The Broad Institute Genome Sequencing Center for Infectious Disease"/>
            <person name="Wu L."/>
            <person name="Ma J."/>
        </authorList>
    </citation>
    <scope>NUCLEOTIDE SEQUENCE [LARGE SCALE GENOMIC DNA]</scope>
    <source>
        <strain evidence="11">KCTC 42587</strain>
    </source>
</reference>
<evidence type="ECO:0000313" key="11">
    <source>
        <dbReference type="Proteomes" id="UP001597472"/>
    </source>
</evidence>
<accession>A0ABW5KQN9</accession>
<dbReference type="InterPro" id="IPR013783">
    <property type="entry name" value="Ig-like_fold"/>
</dbReference>
<dbReference type="InterPro" id="IPR053879">
    <property type="entry name" value="HYDIN_VesB_CFA65-like_Ig"/>
</dbReference>
<dbReference type="Pfam" id="PF22544">
    <property type="entry name" value="HYDIN_VesB_CFA65-like_Ig"/>
    <property type="match status" value="2"/>
</dbReference>
<keyword evidence="11" id="KW-1185">Reference proteome</keyword>
<keyword evidence="4 7" id="KW-0732">Signal</keyword>
<feature type="chain" id="PRO_5047502654" evidence="7">
    <location>
        <begin position="24"/>
        <end position="1444"/>
    </location>
</feature>
<dbReference type="SUPFAM" id="SSF74853">
    <property type="entry name" value="Lamin A/C globular tail domain"/>
    <property type="match status" value="1"/>
</dbReference>
<dbReference type="Pfam" id="PF00932">
    <property type="entry name" value="LTD"/>
    <property type="match status" value="2"/>
</dbReference>
<evidence type="ECO:0000256" key="3">
    <source>
        <dbReference type="ARBA" id="ARBA00022490"/>
    </source>
</evidence>
<feature type="domain" description="LTD" evidence="9">
    <location>
        <begin position="62"/>
        <end position="229"/>
    </location>
</feature>
<keyword evidence="3" id="KW-0963">Cytoplasm</keyword>
<evidence type="ECO:0000256" key="5">
    <source>
        <dbReference type="ARBA" id="ARBA00023069"/>
    </source>
</evidence>
<evidence type="ECO:0000256" key="6">
    <source>
        <dbReference type="ARBA" id="ARBA00023273"/>
    </source>
</evidence>
<evidence type="ECO:0000256" key="2">
    <source>
        <dbReference type="ARBA" id="ARBA00004496"/>
    </source>
</evidence>
<organism evidence="10 11">
    <name type="scientific">Bizionia sediminis</name>
    <dbReference type="NCBI Taxonomy" id="1737064"/>
    <lineage>
        <taxon>Bacteria</taxon>
        <taxon>Pseudomonadati</taxon>
        <taxon>Bacteroidota</taxon>
        <taxon>Flavobacteriia</taxon>
        <taxon>Flavobacteriales</taxon>
        <taxon>Flavobacteriaceae</taxon>
        <taxon>Bizionia</taxon>
    </lineage>
</organism>
<proteinExistence type="predicted"/>
<dbReference type="InterPro" id="IPR036179">
    <property type="entry name" value="Ig-like_dom_sf"/>
</dbReference>
<dbReference type="NCBIfam" id="TIGR04183">
    <property type="entry name" value="Por_Secre_tail"/>
    <property type="match status" value="1"/>
</dbReference>
<dbReference type="InterPro" id="IPR036415">
    <property type="entry name" value="Lamin_tail_dom_sf"/>
</dbReference>
<dbReference type="EMBL" id="JBHULS010000002">
    <property type="protein sequence ID" value="MFD2551336.1"/>
    <property type="molecule type" value="Genomic_DNA"/>
</dbReference>
<dbReference type="InterPro" id="IPR007110">
    <property type="entry name" value="Ig-like_dom"/>
</dbReference>
<dbReference type="InterPro" id="IPR026444">
    <property type="entry name" value="Secre_tail"/>
</dbReference>
<name>A0ABW5KQN9_9FLAO</name>
<sequence length="1444" mass="154889">MKNIHSGLSLLVFAGVFLVFAHATPHHFKAHFPKLHTAAASYAKSDIVFVNQFNSGRALNKTKANSGIPIFSDCSEIFISEYVEGSSNNKFLELYNPTNSPVDLSVYQLVIYTNGSNTVQATLALSGTITAYGTYVIANNSHNLSVTPDLSTNSNVINFNGNDALALQTTTGTIIDLLGVIGNNDVYAENTTLRRHAFVQNPSATYNASEWSTHNSNTVSNLGSHTSNCELPNPELQLLDNTNTNQACGYTINFNSQAVSTSSTTSVTIANAGVADLTISSISITGDYTISSGTTAFTITPGNSETITIQFSPTTVGNRTGTVTINNNDPDELSCLINLTGIGYVPAPEIDIERSTGSSIPNNSDANSGYNTIFAATSMGDTTAAKEYTIHNEGTADLEITDISSSNPTEFPITLNPGPVTINPSDKVPFEIRFSPISTGTRTALISVTSNDTDENPYTFTVQGTGNCPPGGVSLSPSAGPIGTQVIVTSGSANFGASSSATITGITAPVISYTSSQLVIEIPTGAETGMLEVTDNLGCQSIATFNVLNTRISSCEGSSGASPSDIFISEVTDHGTGSHSYIELFNGTGTDISLNDYTVYIHANGSASFTYSIPLSGTMVHNDVFVIAFGSTNATDPNAAHGYDLVSSISGINSNDHIRLYNTSSNTWIDLWGDSATSGLDFTIAPKNYTYRRKNTGITAPSTTWNPSDWISFSPVDYADIGRFEFSLGTPPNITAQPTPLTTNCALSASFQATATEGFLGGQSLTYQWYYTAPGDSGWTALTNNTTYSGATSNLLTISNTLLLDGYQYYCQVRESTDNCFTASNTVVLEVEKAIWNAGNWSNSTGPDTGTIAVINDDYNTSLHGSFSACQLLVNAGNELIITNGHYVEVTNNVIVNGDGSNLDGILIEDKGSFVQRGNGSQAGTYQLNSNARTQVNKRTASLNNWYEYTYWSAPVANETIGNGLAEAHPTRRYWYNAQNYLDSYAETNNNNGTVPGQDDVDDNANDWQYTSNTDLMLPGVGYAAMHDPAGFVFAGTNYEYTFNGALNTGDYNIPLYRNDDELNDNNWNLIGNPYPSAIDADLFLLANSVIDENVSELPSGSGATSGAIFLWSQNSAPDTDNNGNEALNFAQADYAVINGVGQTSGGDGVMPSRYIPSGQAFFVSLSDAASVSTVSGTLKTAPVIFQNSMRVTDNNSQFFRNENNHSNTHKLWINLTTNTGIFNQILVAYTPGATNGKDGMYFDAPKNLATNAHAVLYSLITPENPHDKFSIQAKAPESLHEHEVIPLGFSTHISASTIYTIELADWTGNFFNSHAVYIKDKLLNRIHNISDSKYHFTATAGTQDNRFEIVFTDRTLNLETTASEGAALLLIEDDENQVTFMVTGVQATMKTIDIFDISGRLVYRFSANSNTEIHNLSKLSSAPYLARVTLSNNKTLIKKAVKK</sequence>
<dbReference type="SUPFAM" id="SSF48726">
    <property type="entry name" value="Immunoglobulin"/>
    <property type="match status" value="1"/>
</dbReference>
<comment type="subcellular location">
    <subcellularLocation>
        <location evidence="1">Cell projection</location>
        <location evidence="1">Cilium</location>
    </subcellularLocation>
    <subcellularLocation>
        <location evidence="2">Cytoplasm</location>
    </subcellularLocation>
</comment>
<evidence type="ECO:0000259" key="8">
    <source>
        <dbReference type="PROSITE" id="PS50835"/>
    </source>
</evidence>
<gene>
    <name evidence="10" type="ORF">ACFSQP_05850</name>
</gene>
<comment type="caution">
    <text evidence="10">The sequence shown here is derived from an EMBL/GenBank/DDBJ whole genome shotgun (WGS) entry which is preliminary data.</text>
</comment>
<feature type="signal peptide" evidence="7">
    <location>
        <begin position="1"/>
        <end position="23"/>
    </location>
</feature>
<evidence type="ECO:0000256" key="7">
    <source>
        <dbReference type="SAM" id="SignalP"/>
    </source>
</evidence>
<evidence type="ECO:0000313" key="10">
    <source>
        <dbReference type="EMBL" id="MFD2551336.1"/>
    </source>
</evidence>
<keyword evidence="6" id="KW-0966">Cell projection</keyword>
<feature type="domain" description="LTD" evidence="9">
    <location>
        <begin position="556"/>
        <end position="717"/>
    </location>
</feature>
<dbReference type="NCBIfam" id="NF012200">
    <property type="entry name" value="choice_anch_D"/>
    <property type="match status" value="2"/>
</dbReference>